<reference evidence="1 2" key="1">
    <citation type="journal article" date="2016" name="Genome Announc.">
        <title>Draft Genome Sequence of Planomonospora sphaerica JCM9374, a Rare Actinomycete.</title>
        <authorList>
            <person name="Dohra H."/>
            <person name="Suzuki T."/>
            <person name="Inoue Y."/>
            <person name="Kodani S."/>
        </authorList>
    </citation>
    <scope>NUCLEOTIDE SEQUENCE [LARGE SCALE GENOMIC DNA]</scope>
    <source>
        <strain evidence="1 2">JCM 9374</strain>
    </source>
</reference>
<dbReference type="RefSeq" id="WP_068899776.1">
    <property type="nucleotide sequence ID" value="NZ_BDCX01000011.1"/>
</dbReference>
<keyword evidence="1" id="KW-0418">Kinase</keyword>
<dbReference type="STRING" id="161355.PS9374_04530"/>
<keyword evidence="1" id="KW-0808">Transferase</keyword>
<gene>
    <name evidence="1" type="ORF">PS9374_04530</name>
</gene>
<organism evidence="1 2">
    <name type="scientific">Planomonospora sphaerica</name>
    <dbReference type="NCBI Taxonomy" id="161355"/>
    <lineage>
        <taxon>Bacteria</taxon>
        <taxon>Bacillati</taxon>
        <taxon>Actinomycetota</taxon>
        <taxon>Actinomycetes</taxon>
        <taxon>Streptosporangiales</taxon>
        <taxon>Streptosporangiaceae</taxon>
        <taxon>Planomonospora</taxon>
    </lineage>
</organism>
<evidence type="ECO:0000313" key="1">
    <source>
        <dbReference type="EMBL" id="GAT68865.1"/>
    </source>
</evidence>
<proteinExistence type="predicted"/>
<dbReference type="AlphaFoldDB" id="A0A161LN01"/>
<dbReference type="Gene3D" id="3.40.50.300">
    <property type="entry name" value="P-loop containing nucleotide triphosphate hydrolases"/>
    <property type="match status" value="1"/>
</dbReference>
<dbReference type="InterPro" id="IPR027417">
    <property type="entry name" value="P-loop_NTPase"/>
</dbReference>
<sequence>MTAAWVSVEGPNGVGKTHLARQVAAALGERCVPLVELPDAPPEALPGRIIAALHQGGDLFLRTGRPRTETLLLMALQVHRHEHLGDIGPGRLVLEDRGPHTVALYQAAILTPDGDDERTLRLAGDLLGMIGAWRPLPDVTVLLADDPARCLARFEQRIGRPARADERTLMRRAARLYEHFAAAHPQQILLLDRRDHTEADLVAMIIEACRTVIDIRTGAVALTAAEVKETIPHA</sequence>
<dbReference type="GO" id="GO:0016301">
    <property type="term" value="F:kinase activity"/>
    <property type="evidence" value="ECO:0007669"/>
    <property type="project" value="UniProtKB-KW"/>
</dbReference>
<dbReference type="Proteomes" id="UP000077701">
    <property type="component" value="Unassembled WGS sequence"/>
</dbReference>
<keyword evidence="2" id="KW-1185">Reference proteome</keyword>
<accession>A0A161LN01</accession>
<protein>
    <submittedName>
        <fullName evidence="1">Thymidylate kinase</fullName>
    </submittedName>
</protein>
<reference evidence="2" key="2">
    <citation type="submission" date="2016-04" db="EMBL/GenBank/DDBJ databases">
        <title>Planomonospora sphaerica JCM9374 whole genome shotgun sequence.</title>
        <authorList>
            <person name="Suzuki T."/>
            <person name="Dohra H."/>
            <person name="Kodani S."/>
        </authorList>
    </citation>
    <scope>NUCLEOTIDE SEQUENCE [LARGE SCALE GENOMIC DNA]</scope>
    <source>
        <strain evidence="2">JCM 9374</strain>
    </source>
</reference>
<dbReference type="SUPFAM" id="SSF52540">
    <property type="entry name" value="P-loop containing nucleoside triphosphate hydrolases"/>
    <property type="match status" value="1"/>
</dbReference>
<name>A0A161LN01_9ACTN</name>
<comment type="caution">
    <text evidence="1">The sequence shown here is derived from an EMBL/GenBank/DDBJ whole genome shotgun (WGS) entry which is preliminary data.</text>
</comment>
<dbReference type="EMBL" id="BDCX01000011">
    <property type="protein sequence ID" value="GAT68865.1"/>
    <property type="molecule type" value="Genomic_DNA"/>
</dbReference>
<evidence type="ECO:0000313" key="2">
    <source>
        <dbReference type="Proteomes" id="UP000077701"/>
    </source>
</evidence>